<sequence>MKYLPAVLTDLILAAALAVGIGLNIEGITATAHGILWVFAVAIVLAYLSPSVLIKAEKEYIHRPLLWAVYDLISDIAFVAVAACLNWYVLAVFLLAGLALKQDFCSKQEKRLKKQTT</sequence>
<organism evidence="2">
    <name type="scientific">Salmonella enterica</name>
    <name type="common">Salmonella choleraesuis</name>
    <dbReference type="NCBI Taxonomy" id="28901"/>
    <lineage>
        <taxon>Bacteria</taxon>
        <taxon>Pseudomonadati</taxon>
        <taxon>Pseudomonadota</taxon>
        <taxon>Gammaproteobacteria</taxon>
        <taxon>Enterobacterales</taxon>
        <taxon>Enterobacteriaceae</taxon>
        <taxon>Salmonella</taxon>
    </lineage>
</organism>
<accession>A0A5U7RN25</accession>
<feature type="transmembrane region" description="Helical" evidence="1">
    <location>
        <begin position="76"/>
        <end position="100"/>
    </location>
</feature>
<evidence type="ECO:0000313" key="2">
    <source>
        <dbReference type="EMBL" id="EBR5101902.1"/>
    </source>
</evidence>
<evidence type="ECO:0000256" key="1">
    <source>
        <dbReference type="SAM" id="Phobius"/>
    </source>
</evidence>
<protein>
    <submittedName>
        <fullName evidence="2">Uncharacterized protein</fullName>
    </submittedName>
</protein>
<dbReference type="EMBL" id="AAGSMQ010000014">
    <property type="protein sequence ID" value="EBR5101902.1"/>
    <property type="molecule type" value="Genomic_DNA"/>
</dbReference>
<dbReference type="AlphaFoldDB" id="A0A5U7RN25"/>
<name>A0A5U7RN25_SALER</name>
<gene>
    <name evidence="2" type="ORF">B2O45_17260</name>
</gene>
<reference evidence="2" key="1">
    <citation type="submission" date="2018-07" db="EMBL/GenBank/DDBJ databases">
        <authorList>
            <consortium name="PulseNet: The National Subtyping Network for Foodborne Disease Surveillance"/>
            <person name="Tarr C.L."/>
            <person name="Trees E."/>
            <person name="Katz L.S."/>
            <person name="Carleton-Romer H.A."/>
            <person name="Stroika S."/>
            <person name="Kucerova Z."/>
            <person name="Roache K.F."/>
            <person name="Sabol A.L."/>
            <person name="Besser J."/>
            <person name="Gerner-Smidt P."/>
        </authorList>
    </citation>
    <scope>NUCLEOTIDE SEQUENCE</scope>
    <source>
        <strain evidence="2">PNUSAS007347</strain>
    </source>
</reference>
<keyword evidence="1" id="KW-0472">Membrane</keyword>
<keyword evidence="1" id="KW-1133">Transmembrane helix</keyword>
<feature type="transmembrane region" description="Helical" evidence="1">
    <location>
        <begin position="35"/>
        <end position="56"/>
    </location>
</feature>
<proteinExistence type="predicted"/>
<keyword evidence="1" id="KW-0812">Transmembrane</keyword>
<feature type="transmembrane region" description="Helical" evidence="1">
    <location>
        <begin position="6"/>
        <end position="23"/>
    </location>
</feature>
<comment type="caution">
    <text evidence="2">The sequence shown here is derived from an EMBL/GenBank/DDBJ whole genome shotgun (WGS) entry which is preliminary data.</text>
</comment>